<dbReference type="AlphaFoldDB" id="A0A842J966"/>
<evidence type="ECO:0000313" key="3">
    <source>
        <dbReference type="Proteomes" id="UP000587396"/>
    </source>
</evidence>
<evidence type="ECO:0000256" key="1">
    <source>
        <dbReference type="SAM" id="MobiDB-lite"/>
    </source>
</evidence>
<accession>A0A842J966</accession>
<dbReference type="RefSeq" id="WP_185904567.1">
    <property type="nucleotide sequence ID" value="NZ_JACMSE010000002.1"/>
</dbReference>
<proteinExistence type="predicted"/>
<sequence length="99" mass="11153">MGTIRMTTGVYSPPEGRPPHTAPKRENRAATHPRIDNILSVSEKIPASAGYVWKPTAPDPVRIHGRLFDEVVAVTDKELLYEELLKRNPRIRIVRKGES</sequence>
<dbReference type="Proteomes" id="UP000587396">
    <property type="component" value="Unassembled WGS sequence"/>
</dbReference>
<evidence type="ECO:0000313" key="2">
    <source>
        <dbReference type="EMBL" id="MBC2888612.1"/>
    </source>
</evidence>
<protein>
    <submittedName>
        <fullName evidence="2">Uncharacterized protein</fullName>
    </submittedName>
</protein>
<reference evidence="2 3" key="1">
    <citation type="submission" date="2020-08" db="EMBL/GenBank/DDBJ databases">
        <authorList>
            <person name="Liu C."/>
            <person name="Sun Q."/>
        </authorList>
    </citation>
    <scope>NUCLEOTIDE SEQUENCE [LARGE SCALE GENOMIC DNA]</scope>
    <source>
        <strain evidence="2 3">N22</strain>
    </source>
</reference>
<organism evidence="2 3">
    <name type="scientific">Gordonibacter massiliensis</name>
    <name type="common">ex Traore et al. 2017</name>
    <dbReference type="NCBI Taxonomy" id="1841863"/>
    <lineage>
        <taxon>Bacteria</taxon>
        <taxon>Bacillati</taxon>
        <taxon>Actinomycetota</taxon>
        <taxon>Coriobacteriia</taxon>
        <taxon>Eggerthellales</taxon>
        <taxon>Eggerthellaceae</taxon>
        <taxon>Gordonibacter</taxon>
    </lineage>
</organism>
<gene>
    <name evidence="2" type="ORF">H7313_04520</name>
</gene>
<feature type="compositionally biased region" description="Basic and acidic residues" evidence="1">
    <location>
        <begin position="23"/>
        <end position="33"/>
    </location>
</feature>
<keyword evidence="3" id="KW-1185">Reference proteome</keyword>
<comment type="caution">
    <text evidence="2">The sequence shown here is derived from an EMBL/GenBank/DDBJ whole genome shotgun (WGS) entry which is preliminary data.</text>
</comment>
<feature type="region of interest" description="Disordered" evidence="1">
    <location>
        <begin position="1"/>
        <end position="33"/>
    </location>
</feature>
<feature type="compositionally biased region" description="Polar residues" evidence="1">
    <location>
        <begin position="1"/>
        <end position="10"/>
    </location>
</feature>
<name>A0A842J966_9ACTN</name>
<dbReference type="EMBL" id="JACMSE010000002">
    <property type="protein sequence ID" value="MBC2888612.1"/>
    <property type="molecule type" value="Genomic_DNA"/>
</dbReference>